<feature type="domain" description="Carrier" evidence="8">
    <location>
        <begin position="2"/>
        <end position="84"/>
    </location>
</feature>
<keyword evidence="5 7" id="KW-0443">Lipid metabolism</keyword>
<organism evidence="9 10">
    <name type="scientific">Streptomyces davaonensis (strain DSM 101723 / JCM 4913 / KCC S-0913 / 768)</name>
    <dbReference type="NCBI Taxonomy" id="1214101"/>
    <lineage>
        <taxon>Bacteria</taxon>
        <taxon>Bacillati</taxon>
        <taxon>Actinomycetota</taxon>
        <taxon>Actinomycetes</taxon>
        <taxon>Kitasatosporales</taxon>
        <taxon>Streptomycetaceae</taxon>
        <taxon>Streptomyces</taxon>
    </lineage>
</organism>
<evidence type="ECO:0000256" key="3">
    <source>
        <dbReference type="ARBA" id="ARBA00022553"/>
    </source>
</evidence>
<name>K4RGP8_STRDJ</name>
<dbReference type="SMART" id="SM00823">
    <property type="entry name" value="PKS_PP"/>
    <property type="match status" value="1"/>
</dbReference>
<dbReference type="PROSITE" id="PS50075">
    <property type="entry name" value="CARRIER"/>
    <property type="match status" value="1"/>
</dbReference>
<evidence type="ECO:0000256" key="6">
    <source>
        <dbReference type="ARBA" id="ARBA00023160"/>
    </source>
</evidence>
<evidence type="ECO:0000256" key="4">
    <source>
        <dbReference type="ARBA" id="ARBA00022832"/>
    </source>
</evidence>
<dbReference type="Proteomes" id="UP000008043">
    <property type="component" value="Chromosome"/>
</dbReference>
<dbReference type="InterPro" id="IPR003231">
    <property type="entry name" value="ACP"/>
</dbReference>
<comment type="pathway">
    <text evidence="7">Lipid metabolism; fatty acid biosynthesis.</text>
</comment>
<dbReference type="RefSeq" id="WP_015662715.1">
    <property type="nucleotide sequence ID" value="NC_020504.1"/>
</dbReference>
<dbReference type="GO" id="GO:0031177">
    <property type="term" value="F:phosphopantetheine binding"/>
    <property type="evidence" value="ECO:0007669"/>
    <property type="project" value="InterPro"/>
</dbReference>
<dbReference type="eggNOG" id="COG0236">
    <property type="taxonomic scope" value="Bacteria"/>
</dbReference>
<keyword evidence="3 7" id="KW-0597">Phosphoprotein</keyword>
<gene>
    <name evidence="7" type="primary">acpP</name>
    <name evidence="9" type="ORF">BN159_8011</name>
</gene>
<evidence type="ECO:0000256" key="7">
    <source>
        <dbReference type="HAMAP-Rule" id="MF_01217"/>
    </source>
</evidence>
<dbReference type="GO" id="GO:0009245">
    <property type="term" value="P:lipid A biosynthetic process"/>
    <property type="evidence" value="ECO:0007669"/>
    <property type="project" value="TreeGrafter"/>
</dbReference>
<dbReference type="KEGG" id="sdv:BN159_8011"/>
<dbReference type="AlphaFoldDB" id="K4RGP8"/>
<dbReference type="InterPro" id="IPR020806">
    <property type="entry name" value="PKS_PP-bd"/>
</dbReference>
<proteinExistence type="inferred from homology"/>
<comment type="similarity">
    <text evidence="7">Belongs to the acyl carrier protein (ACP) family.</text>
</comment>
<evidence type="ECO:0000256" key="2">
    <source>
        <dbReference type="ARBA" id="ARBA00022516"/>
    </source>
</evidence>
<accession>K4RGP8</accession>
<dbReference type="UniPathway" id="UPA00094"/>
<comment type="PTM">
    <text evidence="7">4'-phosphopantetheine is transferred from CoA to a specific serine of apo-ACP by AcpS. This modification is essential for activity because fatty acids are bound in thioester linkage to the sulfhydryl of the prosthetic group.</text>
</comment>
<dbReference type="PANTHER" id="PTHR20863">
    <property type="entry name" value="ACYL CARRIER PROTEIN"/>
    <property type="match status" value="1"/>
</dbReference>
<keyword evidence="10" id="KW-1185">Reference proteome</keyword>
<protein>
    <recommendedName>
        <fullName evidence="7">Acyl carrier protein</fullName>
        <shortName evidence="7">ACP</shortName>
    </recommendedName>
</protein>
<dbReference type="GO" id="GO:0000036">
    <property type="term" value="F:acyl carrier activity"/>
    <property type="evidence" value="ECO:0007669"/>
    <property type="project" value="UniProtKB-UniRule"/>
</dbReference>
<sequence length="88" mass="9837">MTTVLDRVTQILVSHLGVDEGQVTPDTGFKELGMDSLDLVEIIIRFEEEFASEADSGDEFEITDDQARKITTVDDAVTYLKSRGIQDR</sequence>
<dbReference type="GO" id="GO:0005829">
    <property type="term" value="C:cytosol"/>
    <property type="evidence" value="ECO:0007669"/>
    <property type="project" value="TreeGrafter"/>
</dbReference>
<keyword evidence="6 7" id="KW-0275">Fatty acid biosynthesis</keyword>
<keyword evidence="7" id="KW-0963">Cytoplasm</keyword>
<dbReference type="HOGENOM" id="CLU_108696_5_3_11"/>
<evidence type="ECO:0000313" key="9">
    <source>
        <dbReference type="EMBL" id="CCK32389.1"/>
    </source>
</evidence>
<keyword evidence="1 7" id="KW-0596">Phosphopantetheine</keyword>
<dbReference type="Pfam" id="PF00550">
    <property type="entry name" value="PP-binding"/>
    <property type="match status" value="1"/>
</dbReference>
<comment type="function">
    <text evidence="7">Carrier of the growing fatty acid chain in fatty acid biosynthesis.</text>
</comment>
<keyword evidence="2 7" id="KW-0444">Lipid biosynthesis</keyword>
<dbReference type="InterPro" id="IPR036736">
    <property type="entry name" value="ACP-like_sf"/>
</dbReference>
<dbReference type="STRING" id="1214101.BN159_8011"/>
<evidence type="ECO:0000259" key="8">
    <source>
        <dbReference type="PROSITE" id="PS50075"/>
    </source>
</evidence>
<dbReference type="PANTHER" id="PTHR20863:SF76">
    <property type="entry name" value="CARRIER DOMAIN-CONTAINING PROTEIN"/>
    <property type="match status" value="1"/>
</dbReference>
<dbReference type="GO" id="GO:0017000">
    <property type="term" value="P:antibiotic biosynthetic process"/>
    <property type="evidence" value="ECO:0007669"/>
    <property type="project" value="UniProtKB-ARBA"/>
</dbReference>
<evidence type="ECO:0000256" key="5">
    <source>
        <dbReference type="ARBA" id="ARBA00023098"/>
    </source>
</evidence>
<reference evidence="9 10" key="1">
    <citation type="journal article" date="2012" name="J. Bacteriol.">
        <title>Genome sequence of the bacterium Streptomyces davawensis JCM 4913 and heterologous production of the unique antibiotic roseoflavin.</title>
        <authorList>
            <person name="Jankowitsch F."/>
            <person name="Schwarz J."/>
            <person name="Ruckert C."/>
            <person name="Gust B."/>
            <person name="Szczepanowski R."/>
            <person name="Blom J."/>
            <person name="Pelzer S."/>
            <person name="Kalinowski J."/>
            <person name="Mack M."/>
        </authorList>
    </citation>
    <scope>NUCLEOTIDE SEQUENCE [LARGE SCALE GENOMIC DNA]</scope>
    <source>
        <strain evidence="10">DSM 101723 / JCM 4913 / KCC S-0913 / 768</strain>
    </source>
</reference>
<dbReference type="SUPFAM" id="SSF47336">
    <property type="entry name" value="ACP-like"/>
    <property type="match status" value="1"/>
</dbReference>
<keyword evidence="4 7" id="KW-0276">Fatty acid metabolism</keyword>
<comment type="subcellular location">
    <subcellularLocation>
        <location evidence="7">Cytoplasm</location>
    </subcellularLocation>
</comment>
<dbReference type="NCBIfam" id="NF002148">
    <property type="entry name" value="PRK00982.1-2"/>
    <property type="match status" value="1"/>
</dbReference>
<dbReference type="Gene3D" id="1.10.1200.10">
    <property type="entry name" value="ACP-like"/>
    <property type="match status" value="1"/>
</dbReference>
<dbReference type="InterPro" id="IPR009081">
    <property type="entry name" value="PP-bd_ACP"/>
</dbReference>
<feature type="modified residue" description="O-(pantetheine 4'-phosphoryl)serine" evidence="7">
    <location>
        <position position="36"/>
    </location>
</feature>
<dbReference type="EMBL" id="HE971709">
    <property type="protein sequence ID" value="CCK32389.1"/>
    <property type="molecule type" value="Genomic_DNA"/>
</dbReference>
<dbReference type="HAMAP" id="MF_01217">
    <property type="entry name" value="Acyl_carrier"/>
    <property type="match status" value="1"/>
</dbReference>
<evidence type="ECO:0000256" key="1">
    <source>
        <dbReference type="ARBA" id="ARBA00022450"/>
    </source>
</evidence>
<dbReference type="GO" id="GO:0000035">
    <property type="term" value="F:acyl binding"/>
    <property type="evidence" value="ECO:0007669"/>
    <property type="project" value="TreeGrafter"/>
</dbReference>
<dbReference type="GO" id="GO:0016020">
    <property type="term" value="C:membrane"/>
    <property type="evidence" value="ECO:0007669"/>
    <property type="project" value="GOC"/>
</dbReference>
<dbReference type="OrthoDB" id="3192863at2"/>
<dbReference type="PATRIC" id="fig|1214101.3.peg.8107"/>
<evidence type="ECO:0000313" key="10">
    <source>
        <dbReference type="Proteomes" id="UP000008043"/>
    </source>
</evidence>